<dbReference type="OrthoDB" id="1746739at2759"/>
<organism evidence="9 10">
    <name type="scientific">Saccharata proteae CBS 121410</name>
    <dbReference type="NCBI Taxonomy" id="1314787"/>
    <lineage>
        <taxon>Eukaryota</taxon>
        <taxon>Fungi</taxon>
        <taxon>Dikarya</taxon>
        <taxon>Ascomycota</taxon>
        <taxon>Pezizomycotina</taxon>
        <taxon>Dothideomycetes</taxon>
        <taxon>Dothideomycetes incertae sedis</taxon>
        <taxon>Botryosphaeriales</taxon>
        <taxon>Saccharataceae</taxon>
        <taxon>Saccharata</taxon>
    </lineage>
</organism>
<evidence type="ECO:0000256" key="6">
    <source>
        <dbReference type="ARBA" id="ARBA00038045"/>
    </source>
</evidence>
<comment type="subcellular location">
    <subcellularLocation>
        <location evidence="1">Nucleus</location>
    </subcellularLocation>
</comment>
<comment type="caution">
    <text evidence="9">The sequence shown here is derived from an EMBL/GenBank/DDBJ whole genome shotgun (WGS) entry which is preliminary data.</text>
</comment>
<feature type="compositionally biased region" description="Polar residues" evidence="7">
    <location>
        <begin position="331"/>
        <end position="341"/>
    </location>
</feature>
<dbReference type="InterPro" id="IPR021740">
    <property type="entry name" value="Velvet"/>
</dbReference>
<dbReference type="PROSITE" id="PS51821">
    <property type="entry name" value="VELVET"/>
    <property type="match status" value="1"/>
</dbReference>
<evidence type="ECO:0000256" key="7">
    <source>
        <dbReference type="SAM" id="MobiDB-lite"/>
    </source>
</evidence>
<keyword evidence="3" id="KW-0805">Transcription regulation</keyword>
<accession>A0A9P4LYY9</accession>
<keyword evidence="10" id="KW-1185">Reference proteome</keyword>
<sequence>MYGLPPANPGYQRAPQVQNPTAQQLPQAPLPLHLQPVSLERDGRRYTLIVEQQPVRARMCGFGDKAPALQDRRPITPPPCIRLVVTDVATDTEVPVEDVDSAFFVLTVDLWSQDGHQEVNIVRASSGAPTVSISTSTLTSYPPSIDRPWQNPGPYHPGSQPDLRSAYMTAGPGAGQYVGLGGPGPMPGQMPQAMHSMSPAYGYPQHAAPSTPVSANPMHMFTRNLIGSLSVNAFKLQDTTGKPGFWFVLQDLSVRTEGCFRLKMNFVDVGNGQNSGALNQGKARVLASCFSEFFQVYSAKKFPGVIESTALSKTFASQGIKIPIRKDGPKPNNQAEYDNDD</sequence>
<dbReference type="GO" id="GO:0005634">
    <property type="term" value="C:nucleus"/>
    <property type="evidence" value="ECO:0007669"/>
    <property type="project" value="UniProtKB-SubCell"/>
</dbReference>
<dbReference type="InterPro" id="IPR037525">
    <property type="entry name" value="Velvet_dom"/>
</dbReference>
<proteinExistence type="inferred from homology"/>
<dbReference type="PANTHER" id="PTHR33572:SF3">
    <property type="entry name" value="VELVET COMPLEX SUBUNIT B"/>
    <property type="match status" value="1"/>
</dbReference>
<name>A0A9P4LYY9_9PEZI</name>
<comment type="similarity">
    <text evidence="6">Belongs to the velvet family. VelB subfamily.</text>
</comment>
<evidence type="ECO:0000313" key="9">
    <source>
        <dbReference type="EMBL" id="KAF2090475.1"/>
    </source>
</evidence>
<dbReference type="InterPro" id="IPR038491">
    <property type="entry name" value="Velvet_dom_sf"/>
</dbReference>
<evidence type="ECO:0000313" key="10">
    <source>
        <dbReference type="Proteomes" id="UP000799776"/>
    </source>
</evidence>
<evidence type="ECO:0000256" key="3">
    <source>
        <dbReference type="ARBA" id="ARBA00023015"/>
    </source>
</evidence>
<evidence type="ECO:0000256" key="1">
    <source>
        <dbReference type="ARBA" id="ARBA00004123"/>
    </source>
</evidence>
<evidence type="ECO:0000256" key="5">
    <source>
        <dbReference type="ARBA" id="ARBA00023242"/>
    </source>
</evidence>
<evidence type="ECO:0000256" key="2">
    <source>
        <dbReference type="ARBA" id="ARBA00022969"/>
    </source>
</evidence>
<dbReference type="AlphaFoldDB" id="A0A9P4LYY9"/>
<keyword evidence="4" id="KW-0804">Transcription</keyword>
<protein>
    <recommendedName>
        <fullName evidence="8">Velvet domain-containing protein</fullName>
    </recommendedName>
</protein>
<dbReference type="EMBL" id="ML978712">
    <property type="protein sequence ID" value="KAF2090475.1"/>
    <property type="molecule type" value="Genomic_DNA"/>
</dbReference>
<keyword evidence="5" id="KW-0539">Nucleus</keyword>
<dbReference type="PANTHER" id="PTHR33572">
    <property type="entry name" value="SPORE DEVELOPMENT REGULATOR VOSA"/>
    <property type="match status" value="1"/>
</dbReference>
<dbReference type="GO" id="GO:0030435">
    <property type="term" value="P:sporulation resulting in formation of a cellular spore"/>
    <property type="evidence" value="ECO:0007669"/>
    <property type="project" value="UniProtKB-KW"/>
</dbReference>
<evidence type="ECO:0000256" key="4">
    <source>
        <dbReference type="ARBA" id="ARBA00023163"/>
    </source>
</evidence>
<keyword evidence="2" id="KW-0749">Sporulation</keyword>
<dbReference type="Pfam" id="PF11754">
    <property type="entry name" value="Velvet"/>
    <property type="match status" value="1"/>
</dbReference>
<dbReference type="Gene3D" id="2.60.40.3960">
    <property type="entry name" value="Velvet domain"/>
    <property type="match status" value="2"/>
</dbReference>
<evidence type="ECO:0000259" key="8">
    <source>
        <dbReference type="PROSITE" id="PS51821"/>
    </source>
</evidence>
<gene>
    <name evidence="9" type="ORF">K490DRAFT_34500</name>
</gene>
<feature type="region of interest" description="Disordered" evidence="7">
    <location>
        <begin position="1"/>
        <end position="21"/>
    </location>
</feature>
<dbReference type="Proteomes" id="UP000799776">
    <property type="component" value="Unassembled WGS sequence"/>
</dbReference>
<feature type="region of interest" description="Disordered" evidence="7">
    <location>
        <begin position="322"/>
        <end position="341"/>
    </location>
</feature>
<feature type="domain" description="Velvet" evidence="8">
    <location>
        <begin position="41"/>
        <end position="325"/>
    </location>
</feature>
<reference evidence="9" key="1">
    <citation type="journal article" date="2020" name="Stud. Mycol.">
        <title>101 Dothideomycetes genomes: a test case for predicting lifestyles and emergence of pathogens.</title>
        <authorList>
            <person name="Haridas S."/>
            <person name="Albert R."/>
            <person name="Binder M."/>
            <person name="Bloem J."/>
            <person name="Labutti K."/>
            <person name="Salamov A."/>
            <person name="Andreopoulos B."/>
            <person name="Baker S."/>
            <person name="Barry K."/>
            <person name="Bills G."/>
            <person name="Bluhm B."/>
            <person name="Cannon C."/>
            <person name="Castanera R."/>
            <person name="Culley D."/>
            <person name="Daum C."/>
            <person name="Ezra D."/>
            <person name="Gonzalez J."/>
            <person name="Henrissat B."/>
            <person name="Kuo A."/>
            <person name="Liang C."/>
            <person name="Lipzen A."/>
            <person name="Lutzoni F."/>
            <person name="Magnuson J."/>
            <person name="Mondo S."/>
            <person name="Nolan M."/>
            <person name="Ohm R."/>
            <person name="Pangilinan J."/>
            <person name="Park H.-J."/>
            <person name="Ramirez L."/>
            <person name="Alfaro M."/>
            <person name="Sun H."/>
            <person name="Tritt A."/>
            <person name="Yoshinaga Y."/>
            <person name="Zwiers L.-H."/>
            <person name="Turgeon B."/>
            <person name="Goodwin S."/>
            <person name="Spatafora J."/>
            <person name="Crous P."/>
            <person name="Grigoriev I."/>
        </authorList>
    </citation>
    <scope>NUCLEOTIDE SEQUENCE</scope>
    <source>
        <strain evidence="9">CBS 121410</strain>
    </source>
</reference>